<comment type="catalytic activity">
    <reaction evidence="1">
        <text>Preferential cleavage of polypeptides between hydrophobic residues, particularly with Phe or Tyr at P1'.</text>
        <dbReference type="EC" id="3.4.24.11"/>
    </reaction>
</comment>
<evidence type="ECO:0000256" key="26">
    <source>
        <dbReference type="ARBA" id="ARBA00047638"/>
    </source>
</evidence>
<dbReference type="PANTHER" id="PTHR11733">
    <property type="entry name" value="ZINC METALLOPROTEASE FAMILY M13 NEPRILYSIN-RELATED"/>
    <property type="match status" value="1"/>
</dbReference>
<dbReference type="PROSITE" id="PS51885">
    <property type="entry name" value="NEPRILYSIN"/>
    <property type="match status" value="1"/>
</dbReference>
<dbReference type="Pfam" id="PF05649">
    <property type="entry name" value="Peptidase_M13_N"/>
    <property type="match status" value="2"/>
</dbReference>
<evidence type="ECO:0000256" key="17">
    <source>
        <dbReference type="ARBA" id="ARBA00023049"/>
    </source>
</evidence>
<dbReference type="MEROPS" id="M13.001"/>
<evidence type="ECO:0000256" key="6">
    <source>
        <dbReference type="ARBA" id="ARBA00022077"/>
    </source>
</evidence>
<evidence type="ECO:0000256" key="10">
    <source>
        <dbReference type="ARBA" id="ARBA00022692"/>
    </source>
</evidence>
<evidence type="ECO:0000256" key="28">
    <source>
        <dbReference type="ARBA" id="ARBA00049273"/>
    </source>
</evidence>
<dbReference type="CDD" id="cd08662">
    <property type="entry name" value="M13"/>
    <property type="match status" value="1"/>
</dbReference>
<keyword evidence="13" id="KW-0378">Hydrolase</keyword>
<evidence type="ECO:0000256" key="16">
    <source>
        <dbReference type="ARBA" id="ARBA00022989"/>
    </source>
</evidence>
<evidence type="ECO:0000256" key="5">
    <source>
        <dbReference type="ARBA" id="ARBA00012521"/>
    </source>
</evidence>
<keyword evidence="9" id="KW-0645">Protease</keyword>
<dbReference type="STRING" id="8469.M7CBA6"/>
<dbReference type="InterPro" id="IPR000718">
    <property type="entry name" value="Peptidase_M13"/>
</dbReference>
<evidence type="ECO:0000256" key="13">
    <source>
        <dbReference type="ARBA" id="ARBA00022801"/>
    </source>
</evidence>
<dbReference type="Proteomes" id="UP000031443">
    <property type="component" value="Unassembled WGS sequence"/>
</dbReference>
<accession>M7CBA6</accession>
<evidence type="ECO:0000256" key="29">
    <source>
        <dbReference type="ARBA" id="ARBA00049470"/>
    </source>
</evidence>
<evidence type="ECO:0000256" key="21">
    <source>
        <dbReference type="ARBA" id="ARBA00023288"/>
    </source>
</evidence>
<keyword evidence="12" id="KW-0479">Metal-binding</keyword>
<evidence type="ECO:0000256" key="2">
    <source>
        <dbReference type="ARBA" id="ARBA00001947"/>
    </source>
</evidence>
<evidence type="ECO:0000256" key="19">
    <source>
        <dbReference type="ARBA" id="ARBA00023157"/>
    </source>
</evidence>
<gene>
    <name evidence="33" type="ORF">UY3_04730</name>
</gene>
<dbReference type="InterPro" id="IPR024079">
    <property type="entry name" value="MetalloPept_cat_dom_sf"/>
</dbReference>
<evidence type="ECO:0000256" key="30">
    <source>
        <dbReference type="SAM" id="Phobius"/>
    </source>
</evidence>
<evidence type="ECO:0000256" key="9">
    <source>
        <dbReference type="ARBA" id="ARBA00022670"/>
    </source>
</evidence>
<evidence type="ECO:0000256" key="12">
    <source>
        <dbReference type="ARBA" id="ARBA00022723"/>
    </source>
</evidence>
<dbReference type="EC" id="3.4.24.11" evidence="5"/>
<dbReference type="GO" id="GO:0097242">
    <property type="term" value="P:amyloid-beta clearance"/>
    <property type="evidence" value="ECO:0007669"/>
    <property type="project" value="TreeGrafter"/>
</dbReference>
<evidence type="ECO:0000259" key="32">
    <source>
        <dbReference type="Pfam" id="PF05649"/>
    </source>
</evidence>
<dbReference type="Pfam" id="PF01431">
    <property type="entry name" value="Peptidase_M13"/>
    <property type="match status" value="2"/>
</dbReference>
<feature type="domain" description="Peptidase M13 N-terminal" evidence="32">
    <location>
        <begin position="149"/>
        <end position="415"/>
    </location>
</feature>
<comment type="catalytic activity">
    <reaction evidence="28">
        <text>neurotensin + H2O = neurotensin(1-11) + L-isoleucyl-L-leucine</text>
        <dbReference type="Rhea" id="RHEA:71475"/>
        <dbReference type="ChEBI" id="CHEBI:15377"/>
        <dbReference type="ChEBI" id="CHEBI:147362"/>
        <dbReference type="ChEBI" id="CHEBI:190704"/>
        <dbReference type="ChEBI" id="CHEBI:190706"/>
    </reaction>
    <physiologicalReaction direction="left-to-right" evidence="28">
        <dbReference type="Rhea" id="RHEA:71476"/>
    </physiologicalReaction>
</comment>
<dbReference type="PRINTS" id="PR00786">
    <property type="entry name" value="NEPRILYSIN"/>
</dbReference>
<dbReference type="EMBL" id="KB520915">
    <property type="protein sequence ID" value="EMP37972.1"/>
    <property type="molecule type" value="Genomic_DNA"/>
</dbReference>
<evidence type="ECO:0000256" key="27">
    <source>
        <dbReference type="ARBA" id="ARBA00048093"/>
    </source>
</evidence>
<dbReference type="Gene3D" id="1.10.1380.10">
    <property type="entry name" value="Neutral endopeptidase , domain2"/>
    <property type="match status" value="2"/>
</dbReference>
<comment type="cofactor">
    <cofactor evidence="2">
        <name>Zn(2+)</name>
        <dbReference type="ChEBI" id="CHEBI:29105"/>
    </cofactor>
</comment>
<dbReference type="Gene3D" id="3.40.390.10">
    <property type="entry name" value="Collagenase (Catalytic Domain)"/>
    <property type="match status" value="3"/>
</dbReference>
<evidence type="ECO:0000256" key="22">
    <source>
        <dbReference type="ARBA" id="ARBA00031127"/>
    </source>
</evidence>
<feature type="domain" description="Peptidase M13 C-terminal" evidence="31">
    <location>
        <begin position="525"/>
        <end position="632"/>
    </location>
</feature>
<evidence type="ECO:0000313" key="33">
    <source>
        <dbReference type="EMBL" id="EMP37972.1"/>
    </source>
</evidence>
<dbReference type="GO" id="GO:0005886">
    <property type="term" value="C:plasma membrane"/>
    <property type="evidence" value="ECO:0007669"/>
    <property type="project" value="UniProtKB-SubCell"/>
</dbReference>
<keyword evidence="14" id="KW-0862">Zinc</keyword>
<organism evidence="33 34">
    <name type="scientific">Chelonia mydas</name>
    <name type="common">Green sea-turtle</name>
    <name type="synonym">Chelonia agassizi</name>
    <dbReference type="NCBI Taxonomy" id="8469"/>
    <lineage>
        <taxon>Eukaryota</taxon>
        <taxon>Metazoa</taxon>
        <taxon>Chordata</taxon>
        <taxon>Craniata</taxon>
        <taxon>Vertebrata</taxon>
        <taxon>Euteleostomi</taxon>
        <taxon>Archelosauria</taxon>
        <taxon>Testudinata</taxon>
        <taxon>Testudines</taxon>
        <taxon>Cryptodira</taxon>
        <taxon>Durocryptodira</taxon>
        <taxon>Americhelydia</taxon>
        <taxon>Chelonioidea</taxon>
        <taxon>Cheloniidae</taxon>
        <taxon>Chelonia</taxon>
    </lineage>
</organism>
<comment type="catalytic activity">
    <reaction evidence="29">
        <text>substance P + H2O = substance P(1-9) + L-Leu-L-Met-NH2</text>
        <dbReference type="Rhea" id="RHEA:71459"/>
        <dbReference type="ChEBI" id="CHEBI:15377"/>
        <dbReference type="ChEBI" id="CHEBI:190692"/>
        <dbReference type="ChEBI" id="CHEBI:190693"/>
        <dbReference type="ChEBI" id="CHEBI:190700"/>
    </reaction>
    <physiologicalReaction direction="left-to-right" evidence="29">
        <dbReference type="Rhea" id="RHEA:71460"/>
    </physiologicalReaction>
</comment>
<evidence type="ECO:0000256" key="3">
    <source>
        <dbReference type="ARBA" id="ARBA00004401"/>
    </source>
</evidence>
<evidence type="ECO:0000256" key="8">
    <source>
        <dbReference type="ARBA" id="ARBA00022553"/>
    </source>
</evidence>
<keyword evidence="11" id="KW-0519">Myristate</keyword>
<evidence type="ECO:0000259" key="31">
    <source>
        <dbReference type="Pfam" id="PF01431"/>
    </source>
</evidence>
<evidence type="ECO:0000256" key="4">
    <source>
        <dbReference type="ARBA" id="ARBA00007357"/>
    </source>
</evidence>
<dbReference type="GO" id="GO:0004222">
    <property type="term" value="F:metalloendopeptidase activity"/>
    <property type="evidence" value="ECO:0007669"/>
    <property type="project" value="UniProtKB-EC"/>
</dbReference>
<evidence type="ECO:0000256" key="1">
    <source>
        <dbReference type="ARBA" id="ARBA00000716"/>
    </source>
</evidence>
<keyword evidence="10 30" id="KW-0812">Transmembrane</keyword>
<dbReference type="SUPFAM" id="SSF55486">
    <property type="entry name" value="Metalloproteases ('zincins'), catalytic domain"/>
    <property type="match status" value="2"/>
</dbReference>
<evidence type="ECO:0000256" key="23">
    <source>
        <dbReference type="ARBA" id="ARBA00031362"/>
    </source>
</evidence>
<feature type="domain" description="Peptidase M13 N-terminal" evidence="32">
    <location>
        <begin position="79"/>
        <end position="148"/>
    </location>
</feature>
<evidence type="ECO:0000256" key="24">
    <source>
        <dbReference type="ARBA" id="ARBA00031486"/>
    </source>
</evidence>
<comment type="subcellular location">
    <subcellularLocation>
        <location evidence="3">Cell membrane</location>
        <topology evidence="3">Single-pass type II membrane protein</topology>
    </subcellularLocation>
</comment>
<keyword evidence="18 30" id="KW-0472">Membrane</keyword>
<keyword evidence="7" id="KW-1003">Cell membrane</keyword>
<sequence>MGKSESQMDITEMNTPKPKKKLRWSALETGLVVVVILLTIISITMIALYATYDDGVCKSSDCVKSAARIIENMDTTAEPCKDFYQYACGGWLKKNVIPETSSRYSNFDILRDELEVVLKDVLDRDNTNDILAVQKAKALYRSCINESASWTAETAIAQLNSQYGKKVLINFFVGTNDKNSTAHIIHIDQPGLGLPSRDYYECTGAYKEACSAYVSFMISVAKLILQEKHLTINESQISKEMERVMDLEVEIANATSKPEDRNNPVLLYNKMTLTELQNNFSLEINHKQFNWSEFINNIMSTVKINVENAEDVVVYAPEYLTKLKPILNKYTSRDIQNYMIWRYVMDLVNSLSRNYKDTRNAFRKALYGTTSETAVWRRCANYVNGNMENAVGRLYVEEAFSGDSKHVAAAITERIGYPDDIITDNNKLNNEYQDLNYKEDEYFENIIQSLLFSQRKRLKKLREKVDKEQWISGAAVVNAFYSATRNQIELPHVNIFTLFAVFEGKQLDFLTEVHVNDSVIKYISFFPAGILQPPFFSASQSKSLNYGGIGMVIGHEITHGFDDNGRNFNENGDLIDWWTPESAKHFKDQSQCMVYQYGNFSWDLAGGQHLSGINTLGENIADNGGVRQAYKSEIFHNVDTLCNITPHQSTPGTNGAAQTSQSYCFKFCKHRNHCISYTQFTREFLESLDSGQGGSSQKEELAYENFVKKNGKEKLLPGLDMNHKQLFFVNFAQIWCGTYRPEYAVNSIKTDTHSPGKFRPVLPKYCQGARVREGPCCRSTAKEPERVKARAAEVLPRKGPCCRSTAKEPERMKAPAAKDPEHCREKLTDYGDWISEQTGNDGGNHRAPNDYRNCDSECCGITEPKPF</sequence>
<evidence type="ECO:0000256" key="20">
    <source>
        <dbReference type="ARBA" id="ARBA00023180"/>
    </source>
</evidence>
<keyword evidence="21" id="KW-0449">Lipoprotein</keyword>
<comment type="catalytic activity">
    <reaction evidence="27">
        <text>substance P + H2O = substance P(1-7) + L-Phe-Gly-L-Leu-L-Met-NH2</text>
        <dbReference type="Rhea" id="RHEA:71467"/>
        <dbReference type="ChEBI" id="CHEBI:15377"/>
        <dbReference type="ChEBI" id="CHEBI:190692"/>
        <dbReference type="ChEBI" id="CHEBI:190695"/>
        <dbReference type="ChEBI" id="CHEBI:190698"/>
    </reaction>
    <physiologicalReaction direction="left-to-right" evidence="27">
        <dbReference type="Rhea" id="RHEA:71468"/>
    </physiologicalReaction>
</comment>
<dbReference type="GO" id="GO:0016485">
    <property type="term" value="P:protein processing"/>
    <property type="evidence" value="ECO:0007669"/>
    <property type="project" value="TreeGrafter"/>
</dbReference>
<dbReference type="GO" id="GO:0046872">
    <property type="term" value="F:metal ion binding"/>
    <property type="evidence" value="ECO:0007669"/>
    <property type="project" value="UniProtKB-KW"/>
</dbReference>
<keyword evidence="8" id="KW-0597">Phosphoprotein</keyword>
<evidence type="ECO:0000256" key="15">
    <source>
        <dbReference type="ARBA" id="ARBA00022968"/>
    </source>
</evidence>
<evidence type="ECO:0000256" key="11">
    <source>
        <dbReference type="ARBA" id="ARBA00022707"/>
    </source>
</evidence>
<keyword evidence="20" id="KW-0325">Glycoprotein</keyword>
<feature type="transmembrane region" description="Helical" evidence="30">
    <location>
        <begin position="29"/>
        <end position="52"/>
    </location>
</feature>
<evidence type="ECO:0000256" key="7">
    <source>
        <dbReference type="ARBA" id="ARBA00022475"/>
    </source>
</evidence>
<proteinExistence type="inferred from homology"/>
<dbReference type="InterPro" id="IPR042089">
    <property type="entry name" value="Peptidase_M13_dom_2"/>
</dbReference>
<evidence type="ECO:0000256" key="18">
    <source>
        <dbReference type="ARBA" id="ARBA00023136"/>
    </source>
</evidence>
<dbReference type="PANTHER" id="PTHR11733:SF114">
    <property type="entry name" value="NEPRILYSIN"/>
    <property type="match status" value="1"/>
</dbReference>
<keyword evidence="17" id="KW-0482">Metalloprotease</keyword>
<name>M7CBA6_CHEMY</name>
<dbReference type="InterPro" id="IPR008753">
    <property type="entry name" value="Peptidase_M13_N"/>
</dbReference>
<protein>
    <recommendedName>
        <fullName evidence="6">Neprilysin</fullName>
        <ecNumber evidence="5">3.4.24.11</ecNumber>
    </recommendedName>
    <alternativeName>
        <fullName evidence="25">Atriopeptidase</fullName>
    </alternativeName>
    <alternativeName>
        <fullName evidence="23">Enkephalinase</fullName>
    </alternativeName>
    <alternativeName>
        <fullName evidence="22">Neutral endopeptidase 24.11</fullName>
    </alternativeName>
    <alternativeName>
        <fullName evidence="24">Skin fibroblast elastase</fullName>
    </alternativeName>
</protein>
<dbReference type="InterPro" id="IPR018497">
    <property type="entry name" value="Peptidase_M13_C"/>
</dbReference>
<feature type="domain" description="Peptidase M13 C-terminal" evidence="31">
    <location>
        <begin position="701"/>
        <end position="759"/>
    </location>
</feature>
<reference evidence="34" key="1">
    <citation type="journal article" date="2013" name="Nat. Genet.">
        <title>The draft genomes of soft-shell turtle and green sea turtle yield insights into the development and evolution of the turtle-specific body plan.</title>
        <authorList>
            <person name="Wang Z."/>
            <person name="Pascual-Anaya J."/>
            <person name="Zadissa A."/>
            <person name="Li W."/>
            <person name="Niimura Y."/>
            <person name="Huang Z."/>
            <person name="Li C."/>
            <person name="White S."/>
            <person name="Xiong Z."/>
            <person name="Fang D."/>
            <person name="Wang B."/>
            <person name="Ming Y."/>
            <person name="Chen Y."/>
            <person name="Zheng Y."/>
            <person name="Kuraku S."/>
            <person name="Pignatelli M."/>
            <person name="Herrero J."/>
            <person name="Beal K."/>
            <person name="Nozawa M."/>
            <person name="Li Q."/>
            <person name="Wang J."/>
            <person name="Zhang H."/>
            <person name="Yu L."/>
            <person name="Shigenobu S."/>
            <person name="Wang J."/>
            <person name="Liu J."/>
            <person name="Flicek P."/>
            <person name="Searle S."/>
            <person name="Wang J."/>
            <person name="Kuratani S."/>
            <person name="Yin Y."/>
            <person name="Aken B."/>
            <person name="Zhang G."/>
            <person name="Irie N."/>
        </authorList>
    </citation>
    <scope>NUCLEOTIDE SEQUENCE [LARGE SCALE GENOMIC DNA]</scope>
</reference>
<keyword evidence="16 30" id="KW-1133">Transmembrane helix</keyword>
<comment type="catalytic activity">
    <reaction evidence="26">
        <text>neurotensin + H2O = neurotensin(1-10) + L-tyrosyl-L-isoleucyl-L-leucine</text>
        <dbReference type="Rhea" id="RHEA:71479"/>
        <dbReference type="ChEBI" id="CHEBI:15377"/>
        <dbReference type="ChEBI" id="CHEBI:147362"/>
        <dbReference type="ChEBI" id="CHEBI:190705"/>
        <dbReference type="ChEBI" id="CHEBI:190707"/>
    </reaction>
    <physiologicalReaction direction="left-to-right" evidence="26">
        <dbReference type="Rhea" id="RHEA:71480"/>
    </physiologicalReaction>
</comment>
<keyword evidence="15" id="KW-0735">Signal-anchor</keyword>
<comment type="similarity">
    <text evidence="4">Belongs to the peptidase M13 family.</text>
</comment>
<evidence type="ECO:0000313" key="34">
    <source>
        <dbReference type="Proteomes" id="UP000031443"/>
    </source>
</evidence>
<keyword evidence="34" id="KW-1185">Reference proteome</keyword>
<evidence type="ECO:0000256" key="25">
    <source>
        <dbReference type="ARBA" id="ARBA00032584"/>
    </source>
</evidence>
<dbReference type="AlphaFoldDB" id="M7CBA6"/>
<keyword evidence="19" id="KW-1015">Disulfide bond</keyword>
<evidence type="ECO:0000256" key="14">
    <source>
        <dbReference type="ARBA" id="ARBA00022833"/>
    </source>
</evidence>